<gene>
    <name evidence="9" type="ORF">EG68_07171</name>
</gene>
<dbReference type="EMBL" id="JTDE01020818">
    <property type="protein sequence ID" value="KAF7233768.1"/>
    <property type="molecule type" value="Genomic_DNA"/>
</dbReference>
<evidence type="ECO:0000313" key="10">
    <source>
        <dbReference type="Proteomes" id="UP000822476"/>
    </source>
</evidence>
<name>A0A8S9YF75_9TREM</name>
<evidence type="ECO:0000313" key="9">
    <source>
        <dbReference type="EMBL" id="KAF7233768.1"/>
    </source>
</evidence>
<evidence type="ECO:0000259" key="7">
    <source>
        <dbReference type="Pfam" id="PF09763"/>
    </source>
</evidence>
<dbReference type="InterPro" id="IPR019160">
    <property type="entry name" value="Sec3_CC"/>
</dbReference>
<sequence length="897" mass="102757">MLTPREEIQKFFYTLNERVGSIMEVLSNTQRKGKHKYLVLTVTITKPNSIHFYIMKKQDGGELRSIPLFGSENLKKLDCRDSKTQPTYDIQFTTDYKTWTFRATKLEVKGEFITSFCRIIGSLQPQRFREIQLINLPSNVDLSSIQQHHSLESLLNPTGDGSKGTTGDPYAPVGSGNSEAYRPLTDREEEDIRQFLDELATDSVQRNASELTEHLQQQLADVEGTNIHSIMASEAQVLKLMTILDQAISQADKLEQQMAHYHQYLSDVEEAMTTLRDRDQLIQVTMDNRGRLLKVLEDLVSRLTLDARYVRSLIEVKLDSPSDIVQCTEAARYLDALLNASTTPGEEHLQAVDEQMNELKRLRDLFAAELAKKVNNTVVNFSRQLKFVINLGSSLAPEQGMPDNASQMSVSRNTMLSPPSIRNVSELYKVQRDELIQLAPLVGGWLRKNRPDVFTELKREYVKQMQSYFRHQTSEFFNRTQQAIVGLIKPSKSSHSSRLLEAADTGSVISVHNPEASVLNQVATLVNDLLEKIRMTVSTEEQFLAQFFNMQPNEDMQIRETSIYAAQDDVATLTSCMHTLFREMESDGFAFIASCEQLQPILVMPLLVVISRQMESETPLSDQVNPSEKDHAAFMAYFLARLTMATKRLFNRYIERLIQSFKDSKPSKKSRCGVLRIVLSYVDFAECSIAVFSRSKRMVDLERAHGELVRALMAQLEQIAFQSVKTPREVVQLENYHRLNDILRRLKMSGLEEYLQETKIRYTRALEEYTKNSMGRPLEKLATFFEGVQAALDAGVRPEVIQYQFAFSKQELKKVIREYPGREVKRGLESLCKKVEKHLSEEGNLFQVVWRSIQAQFLEQCQLFNVLINECYPDSGIALEFTIDHLQNYFTEIAHSR</sequence>
<dbReference type="InterPro" id="IPR048628">
    <property type="entry name" value="Sec3_C"/>
</dbReference>
<comment type="caution">
    <text evidence="9">The sequence shown here is derived from an EMBL/GenBank/DDBJ whole genome shotgun (WGS) entry which is preliminary data.</text>
</comment>
<dbReference type="OrthoDB" id="27109at2759"/>
<evidence type="ECO:0000256" key="2">
    <source>
        <dbReference type="ARBA" id="ARBA00022448"/>
    </source>
</evidence>
<evidence type="ECO:0000256" key="5">
    <source>
        <dbReference type="SAM" id="Coils"/>
    </source>
</evidence>
<evidence type="ECO:0000256" key="3">
    <source>
        <dbReference type="ARBA" id="ARBA00022483"/>
    </source>
</evidence>
<dbReference type="Pfam" id="PF20654">
    <property type="entry name" value="Sec3_C-term"/>
    <property type="match status" value="1"/>
</dbReference>
<protein>
    <recommendedName>
        <fullName evidence="11">Exocyst complex component 1</fullName>
    </recommendedName>
</protein>
<keyword evidence="2" id="KW-0813">Transport</keyword>
<proteinExistence type="inferred from homology"/>
<dbReference type="PANTHER" id="PTHR16092:SF14">
    <property type="entry name" value="EXOCYST COMPLEX COMPONENT 1 ISOFORM X1"/>
    <property type="match status" value="1"/>
</dbReference>
<keyword evidence="10" id="KW-1185">Reference proteome</keyword>
<reference evidence="9" key="1">
    <citation type="submission" date="2019-07" db="EMBL/GenBank/DDBJ databases">
        <title>Annotation for the trematode Paragonimus miyazaki's.</title>
        <authorList>
            <person name="Choi Y.-J."/>
        </authorList>
    </citation>
    <scope>NUCLEOTIDE SEQUENCE</scope>
    <source>
        <strain evidence="9">Japan</strain>
    </source>
</reference>
<evidence type="ECO:0000256" key="4">
    <source>
        <dbReference type="ARBA" id="ARBA00023054"/>
    </source>
</evidence>
<dbReference type="PANTHER" id="PTHR16092">
    <property type="entry name" value="SEC3/SYNTAXIN-RELATED"/>
    <property type="match status" value="1"/>
</dbReference>
<dbReference type="GO" id="GO:0006893">
    <property type="term" value="P:Golgi to plasma membrane transport"/>
    <property type="evidence" value="ECO:0007669"/>
    <property type="project" value="TreeGrafter"/>
</dbReference>
<evidence type="ECO:0000259" key="8">
    <source>
        <dbReference type="Pfam" id="PF20654"/>
    </source>
</evidence>
<organism evidence="9 10">
    <name type="scientific">Paragonimus skrjabini miyazakii</name>
    <dbReference type="NCBI Taxonomy" id="59628"/>
    <lineage>
        <taxon>Eukaryota</taxon>
        <taxon>Metazoa</taxon>
        <taxon>Spiralia</taxon>
        <taxon>Lophotrochozoa</taxon>
        <taxon>Platyhelminthes</taxon>
        <taxon>Trematoda</taxon>
        <taxon>Digenea</taxon>
        <taxon>Plagiorchiida</taxon>
        <taxon>Troglotremata</taxon>
        <taxon>Troglotrematidae</taxon>
        <taxon>Paragonimus</taxon>
    </lineage>
</organism>
<keyword evidence="3" id="KW-0268">Exocytosis</keyword>
<dbReference type="GO" id="GO:0000145">
    <property type="term" value="C:exocyst"/>
    <property type="evidence" value="ECO:0007669"/>
    <property type="project" value="InterPro"/>
</dbReference>
<dbReference type="GO" id="GO:0006887">
    <property type="term" value="P:exocytosis"/>
    <property type="evidence" value="ECO:0007669"/>
    <property type="project" value="UniProtKB-KW"/>
</dbReference>
<keyword evidence="4 5" id="KW-0175">Coiled coil</keyword>
<dbReference type="GO" id="GO:0005886">
    <property type="term" value="C:plasma membrane"/>
    <property type="evidence" value="ECO:0007669"/>
    <property type="project" value="TreeGrafter"/>
</dbReference>
<evidence type="ECO:0008006" key="11">
    <source>
        <dbReference type="Google" id="ProtNLM"/>
    </source>
</evidence>
<evidence type="ECO:0000256" key="1">
    <source>
        <dbReference type="ARBA" id="ARBA00006518"/>
    </source>
</evidence>
<evidence type="ECO:0000256" key="6">
    <source>
        <dbReference type="SAM" id="MobiDB-lite"/>
    </source>
</evidence>
<feature type="region of interest" description="Disordered" evidence="6">
    <location>
        <begin position="153"/>
        <end position="184"/>
    </location>
</feature>
<dbReference type="GO" id="GO:0005546">
    <property type="term" value="F:phosphatidylinositol-4,5-bisphosphate binding"/>
    <property type="evidence" value="ECO:0007669"/>
    <property type="project" value="TreeGrafter"/>
</dbReference>
<dbReference type="AlphaFoldDB" id="A0A8S9YF75"/>
<dbReference type="Proteomes" id="UP000822476">
    <property type="component" value="Unassembled WGS sequence"/>
</dbReference>
<accession>A0A8S9YF75</accession>
<dbReference type="Pfam" id="PF09763">
    <property type="entry name" value="Sec3_CC"/>
    <property type="match status" value="1"/>
</dbReference>
<feature type="domain" description="Exocyst complex component Sec3 coiled-coil" evidence="7">
    <location>
        <begin position="209"/>
        <end position="335"/>
    </location>
</feature>
<feature type="coiled-coil region" evidence="5">
    <location>
        <begin position="237"/>
        <end position="271"/>
    </location>
</feature>
<feature type="domain" description="Exocyst complex component Sec3 C-terminal" evidence="8">
    <location>
        <begin position="571"/>
        <end position="874"/>
    </location>
</feature>
<comment type="similarity">
    <text evidence="1">Belongs to the SEC3 family.</text>
</comment>